<dbReference type="RefSeq" id="WP_146563265.1">
    <property type="nucleotide sequence ID" value="NZ_SIHJ01000001.1"/>
</dbReference>
<dbReference type="Proteomes" id="UP000316714">
    <property type="component" value="Unassembled WGS sequence"/>
</dbReference>
<keyword evidence="3" id="KW-1185">Reference proteome</keyword>
<comment type="caution">
    <text evidence="2">The sequence shown here is derived from an EMBL/GenBank/DDBJ whole genome shotgun (WGS) entry which is preliminary data.</text>
</comment>
<gene>
    <name evidence="2" type="ORF">KOR34_13000</name>
</gene>
<dbReference type="InterPro" id="IPR005135">
    <property type="entry name" value="Endo/exonuclease/phosphatase"/>
</dbReference>
<accession>A0A5C5VFB5</accession>
<feature type="domain" description="Endonuclease/exonuclease/phosphatase" evidence="1">
    <location>
        <begin position="114"/>
        <end position="316"/>
    </location>
</feature>
<dbReference type="SUPFAM" id="SSF56219">
    <property type="entry name" value="DNase I-like"/>
    <property type="match status" value="1"/>
</dbReference>
<evidence type="ECO:0000313" key="2">
    <source>
        <dbReference type="EMBL" id="TWT36395.1"/>
    </source>
</evidence>
<evidence type="ECO:0000259" key="1">
    <source>
        <dbReference type="Pfam" id="PF03372"/>
    </source>
</evidence>
<organism evidence="2 3">
    <name type="scientific">Posidoniimonas corsicana</name>
    <dbReference type="NCBI Taxonomy" id="1938618"/>
    <lineage>
        <taxon>Bacteria</taxon>
        <taxon>Pseudomonadati</taxon>
        <taxon>Planctomycetota</taxon>
        <taxon>Planctomycetia</taxon>
        <taxon>Pirellulales</taxon>
        <taxon>Lacipirellulaceae</taxon>
        <taxon>Posidoniimonas</taxon>
    </lineage>
</organism>
<evidence type="ECO:0000313" key="3">
    <source>
        <dbReference type="Proteomes" id="UP000316714"/>
    </source>
</evidence>
<dbReference type="GO" id="GO:0003824">
    <property type="term" value="F:catalytic activity"/>
    <property type="evidence" value="ECO:0007669"/>
    <property type="project" value="InterPro"/>
</dbReference>
<dbReference type="EMBL" id="SIHJ01000001">
    <property type="protein sequence ID" value="TWT36395.1"/>
    <property type="molecule type" value="Genomic_DNA"/>
</dbReference>
<dbReference type="InterPro" id="IPR036691">
    <property type="entry name" value="Endo/exonu/phosph_ase_sf"/>
</dbReference>
<proteinExistence type="predicted"/>
<dbReference type="Pfam" id="PF03372">
    <property type="entry name" value="Exo_endo_phos"/>
    <property type="match status" value="1"/>
</dbReference>
<dbReference type="Gene3D" id="3.60.10.10">
    <property type="entry name" value="Endonuclease/exonuclease/phosphatase"/>
    <property type="match status" value="1"/>
</dbReference>
<name>A0A5C5VFB5_9BACT</name>
<reference evidence="2 3" key="1">
    <citation type="submission" date="2019-02" db="EMBL/GenBank/DDBJ databases">
        <title>Deep-cultivation of Planctomycetes and their phenomic and genomic characterization uncovers novel biology.</title>
        <authorList>
            <person name="Wiegand S."/>
            <person name="Jogler M."/>
            <person name="Boedeker C."/>
            <person name="Pinto D."/>
            <person name="Vollmers J."/>
            <person name="Rivas-Marin E."/>
            <person name="Kohn T."/>
            <person name="Peeters S.H."/>
            <person name="Heuer A."/>
            <person name="Rast P."/>
            <person name="Oberbeckmann S."/>
            <person name="Bunk B."/>
            <person name="Jeske O."/>
            <person name="Meyerdierks A."/>
            <person name="Storesund J.E."/>
            <person name="Kallscheuer N."/>
            <person name="Luecker S."/>
            <person name="Lage O.M."/>
            <person name="Pohl T."/>
            <person name="Merkel B.J."/>
            <person name="Hornburger P."/>
            <person name="Mueller R.-W."/>
            <person name="Bruemmer F."/>
            <person name="Labrenz M."/>
            <person name="Spormann A.M."/>
            <person name="Op Den Camp H."/>
            <person name="Overmann J."/>
            <person name="Amann R."/>
            <person name="Jetten M.S.M."/>
            <person name="Mascher T."/>
            <person name="Medema M.H."/>
            <person name="Devos D.P."/>
            <person name="Kaster A.-K."/>
            <person name="Ovreas L."/>
            <person name="Rohde M."/>
            <person name="Galperin M.Y."/>
            <person name="Jogler C."/>
        </authorList>
    </citation>
    <scope>NUCLEOTIDE SEQUENCE [LARGE SCALE GENOMIC DNA]</scope>
    <source>
        <strain evidence="2 3">KOR34</strain>
    </source>
</reference>
<sequence>MADAPPPPPKPDRDGPGLLALTTRRLVCLASFAAAAASLYAGFDALHWTARLVTPFRPQLLAAGVGLLLLSLIVRGGWSSLTASTAAIAINLSYLWPWLLPVTGPPPTESFQLISWNTWTGHETPTEVSKLVAESGVDVALLCELPRSLIGPTPPRIEGYDTDSHDQYAIAVRRGGPVELISTRFARPPYALEARVRYGEREIRLLVLHATRPTTREGCRIQDVQMMGLRSWFDTSPLPTVIVGDFNQTPWCPRLSEVIAGLGLTDTSRGRGLTYTYPAGVPLLSRLVGVPIDQCLITPDLACGSRWVGNAHGSNHRPVYAEVGFRSD</sequence>
<protein>
    <recommendedName>
        <fullName evidence="1">Endonuclease/exonuclease/phosphatase domain-containing protein</fullName>
    </recommendedName>
</protein>
<dbReference type="OrthoDB" id="9796594at2"/>
<dbReference type="AlphaFoldDB" id="A0A5C5VFB5"/>